<dbReference type="EMBL" id="BLLF01005147">
    <property type="protein sequence ID" value="GFH30787.1"/>
    <property type="molecule type" value="Genomic_DNA"/>
</dbReference>
<gene>
    <name evidence="1" type="ORF">HaLaN_29707</name>
</gene>
<keyword evidence="2" id="KW-1185">Reference proteome</keyword>
<dbReference type="AlphaFoldDB" id="A0A6A0AG02"/>
<sequence length="94" mass="10177">MGTTRESLARITLYITRVVQCGTKGLAILGRNRRGDALMVWFTPLKPSAVRLLGCGDALNSLVVMIWLTPLKPSAVRLLGRPPPLGDDDVAYTA</sequence>
<dbReference type="Proteomes" id="UP000485058">
    <property type="component" value="Unassembled WGS sequence"/>
</dbReference>
<proteinExistence type="predicted"/>
<accession>A0A6A0AG02</accession>
<protein>
    <submittedName>
        <fullName evidence="1">Uncharacterized protein</fullName>
    </submittedName>
</protein>
<reference evidence="1 2" key="1">
    <citation type="submission" date="2020-02" db="EMBL/GenBank/DDBJ databases">
        <title>Draft genome sequence of Haematococcus lacustris strain NIES-144.</title>
        <authorList>
            <person name="Morimoto D."/>
            <person name="Nakagawa S."/>
            <person name="Yoshida T."/>
            <person name="Sawayama S."/>
        </authorList>
    </citation>
    <scope>NUCLEOTIDE SEQUENCE [LARGE SCALE GENOMIC DNA]</scope>
    <source>
        <strain evidence="1 2">NIES-144</strain>
    </source>
</reference>
<organism evidence="1 2">
    <name type="scientific">Haematococcus lacustris</name>
    <name type="common">Green alga</name>
    <name type="synonym">Haematococcus pluvialis</name>
    <dbReference type="NCBI Taxonomy" id="44745"/>
    <lineage>
        <taxon>Eukaryota</taxon>
        <taxon>Viridiplantae</taxon>
        <taxon>Chlorophyta</taxon>
        <taxon>core chlorophytes</taxon>
        <taxon>Chlorophyceae</taxon>
        <taxon>CS clade</taxon>
        <taxon>Chlamydomonadales</taxon>
        <taxon>Haematococcaceae</taxon>
        <taxon>Haematococcus</taxon>
    </lineage>
</organism>
<evidence type="ECO:0000313" key="1">
    <source>
        <dbReference type="EMBL" id="GFH30787.1"/>
    </source>
</evidence>
<comment type="caution">
    <text evidence="1">The sequence shown here is derived from an EMBL/GenBank/DDBJ whole genome shotgun (WGS) entry which is preliminary data.</text>
</comment>
<name>A0A6A0AG02_HAELA</name>
<evidence type="ECO:0000313" key="2">
    <source>
        <dbReference type="Proteomes" id="UP000485058"/>
    </source>
</evidence>